<dbReference type="EMBL" id="BSPQ01000004">
    <property type="protein sequence ID" value="GLS90584.1"/>
    <property type="molecule type" value="Genomic_DNA"/>
</dbReference>
<evidence type="ECO:0000313" key="6">
    <source>
        <dbReference type="Proteomes" id="UP001157353"/>
    </source>
</evidence>
<dbReference type="InterPro" id="IPR006674">
    <property type="entry name" value="HD_domain"/>
</dbReference>
<feature type="modified residue" description="4-aspartylphosphate" evidence="1">
    <location>
        <position position="61"/>
    </location>
</feature>
<dbReference type="CDD" id="cd00077">
    <property type="entry name" value="HDc"/>
    <property type="match status" value="1"/>
</dbReference>
<keyword evidence="6" id="KW-1185">Reference proteome</keyword>
<dbReference type="InterPro" id="IPR001789">
    <property type="entry name" value="Sig_transdc_resp-reg_receiver"/>
</dbReference>
<dbReference type="Gene3D" id="3.40.50.2300">
    <property type="match status" value="1"/>
</dbReference>
<gene>
    <name evidence="5" type="ORF">GCM10007916_16510</name>
</gene>
<evidence type="ECO:0000259" key="4">
    <source>
        <dbReference type="PROSITE" id="PS51832"/>
    </source>
</evidence>
<evidence type="ECO:0000256" key="1">
    <source>
        <dbReference type="PROSITE-ProRule" id="PRU00169"/>
    </source>
</evidence>
<dbReference type="Gene3D" id="1.10.3210.10">
    <property type="entry name" value="Hypothetical protein af1432"/>
    <property type="match status" value="1"/>
</dbReference>
<name>A0ABQ6DZI7_9GAMM</name>
<dbReference type="SUPFAM" id="SSF109604">
    <property type="entry name" value="HD-domain/PDEase-like"/>
    <property type="match status" value="1"/>
</dbReference>
<dbReference type="PANTHER" id="PTHR45228:SF5">
    <property type="entry name" value="CYCLIC DI-GMP PHOSPHODIESTERASE VC_1348-RELATED"/>
    <property type="match status" value="1"/>
</dbReference>
<dbReference type="Proteomes" id="UP001157353">
    <property type="component" value="Unassembled WGS sequence"/>
</dbReference>
<dbReference type="InterPro" id="IPR037522">
    <property type="entry name" value="HD_GYP_dom"/>
</dbReference>
<dbReference type="SMART" id="SM00471">
    <property type="entry name" value="HDc"/>
    <property type="match status" value="1"/>
</dbReference>
<dbReference type="RefSeq" id="WP_284203702.1">
    <property type="nucleotide sequence ID" value="NZ_BSPQ01000004.1"/>
</dbReference>
<proteinExistence type="predicted"/>
<evidence type="ECO:0000259" key="3">
    <source>
        <dbReference type="PROSITE" id="PS51831"/>
    </source>
</evidence>
<dbReference type="PANTHER" id="PTHR45228">
    <property type="entry name" value="CYCLIC DI-GMP PHOSPHODIESTERASE TM_0186-RELATED"/>
    <property type="match status" value="1"/>
</dbReference>
<dbReference type="Pfam" id="PF00072">
    <property type="entry name" value="Response_reg"/>
    <property type="match status" value="1"/>
</dbReference>
<evidence type="ECO:0000259" key="2">
    <source>
        <dbReference type="PROSITE" id="PS50110"/>
    </source>
</evidence>
<dbReference type="PROSITE" id="PS51831">
    <property type="entry name" value="HD"/>
    <property type="match status" value="1"/>
</dbReference>
<protein>
    <submittedName>
        <fullName evidence="5">Two-component system response regulator</fullName>
    </submittedName>
</protein>
<dbReference type="PROSITE" id="PS50110">
    <property type="entry name" value="RESPONSE_REGULATORY"/>
    <property type="match status" value="1"/>
</dbReference>
<dbReference type="InterPro" id="IPR052020">
    <property type="entry name" value="Cyclic_di-GMP/3'3'-cGAMP_PDE"/>
</dbReference>
<dbReference type="SMART" id="SM00448">
    <property type="entry name" value="REC"/>
    <property type="match status" value="1"/>
</dbReference>
<dbReference type="InterPro" id="IPR011006">
    <property type="entry name" value="CheY-like_superfamily"/>
</dbReference>
<evidence type="ECO:0000313" key="5">
    <source>
        <dbReference type="EMBL" id="GLS90584.1"/>
    </source>
</evidence>
<feature type="domain" description="Response regulatory" evidence="2">
    <location>
        <begin position="12"/>
        <end position="128"/>
    </location>
</feature>
<sequence>MTVVEEANNKKSVLVVDDNPENIHVLNGILSPYYKVKAAINGKIAIKLACEQEKPDIILLDIMMADLDGFAVCQYLKKLPDTAEIPIIFVSAKTEVADETKGFDLGAVDYITKPVSPPIVLARVSAHLKLADQKLHLMSLVKERTADLEKTRIEIVESLGRAAEFKDNETGMHVVRMSWYSYYLAQRCTGNENWSELLRNAARMHDIGKIGIPDEVLLKPGKLDADEWAIMQKHVEYGVEILGKQETDLLVLAVEVAKYHHEKWDGSGYPNGISGEEIPLSARIVAIADVFDALTSDRPYKKAWSVEKAVALIESEAGKHFDPELVPEFKACLAKILMIKDKNTG</sequence>
<feature type="domain" description="HD" evidence="3">
    <location>
        <begin position="170"/>
        <end position="294"/>
    </location>
</feature>
<feature type="domain" description="HD-GYP" evidence="4">
    <location>
        <begin position="148"/>
        <end position="345"/>
    </location>
</feature>
<dbReference type="InterPro" id="IPR003607">
    <property type="entry name" value="HD/PDEase_dom"/>
</dbReference>
<dbReference type="PROSITE" id="PS51832">
    <property type="entry name" value="HD_GYP"/>
    <property type="match status" value="1"/>
</dbReference>
<comment type="caution">
    <text evidence="5">The sequence shown here is derived from an EMBL/GenBank/DDBJ whole genome shotgun (WGS) entry which is preliminary data.</text>
</comment>
<organism evidence="5 6">
    <name type="scientific">Psychromonas marina</name>
    <dbReference type="NCBI Taxonomy" id="88364"/>
    <lineage>
        <taxon>Bacteria</taxon>
        <taxon>Pseudomonadati</taxon>
        <taxon>Pseudomonadota</taxon>
        <taxon>Gammaproteobacteria</taxon>
        <taxon>Alteromonadales</taxon>
        <taxon>Psychromonadaceae</taxon>
        <taxon>Psychromonas</taxon>
    </lineage>
</organism>
<keyword evidence="1" id="KW-0597">Phosphoprotein</keyword>
<dbReference type="SUPFAM" id="SSF52172">
    <property type="entry name" value="CheY-like"/>
    <property type="match status" value="1"/>
</dbReference>
<reference evidence="6" key="1">
    <citation type="journal article" date="2019" name="Int. J. Syst. Evol. Microbiol.">
        <title>The Global Catalogue of Microorganisms (GCM) 10K type strain sequencing project: providing services to taxonomists for standard genome sequencing and annotation.</title>
        <authorList>
            <consortium name="The Broad Institute Genomics Platform"/>
            <consortium name="The Broad Institute Genome Sequencing Center for Infectious Disease"/>
            <person name="Wu L."/>
            <person name="Ma J."/>
        </authorList>
    </citation>
    <scope>NUCLEOTIDE SEQUENCE [LARGE SCALE GENOMIC DNA]</scope>
    <source>
        <strain evidence="6">NBRC 103166</strain>
    </source>
</reference>
<accession>A0ABQ6DZI7</accession>
<dbReference type="Pfam" id="PF13487">
    <property type="entry name" value="HD_5"/>
    <property type="match status" value="1"/>
</dbReference>